<reference evidence="1 2" key="1">
    <citation type="journal article" date="2014" name="Nature">
        <title>An environmental bacterial taxon with a large and distinct metabolic repertoire.</title>
        <authorList>
            <person name="Wilson M.C."/>
            <person name="Mori T."/>
            <person name="Ruckert C."/>
            <person name="Uria A.R."/>
            <person name="Helf M.J."/>
            <person name="Takada K."/>
            <person name="Gernert C."/>
            <person name="Steffens U.A."/>
            <person name="Heycke N."/>
            <person name="Schmitt S."/>
            <person name="Rinke C."/>
            <person name="Helfrich E.J."/>
            <person name="Brachmann A.O."/>
            <person name="Gurgui C."/>
            <person name="Wakimoto T."/>
            <person name="Kracht M."/>
            <person name="Crusemann M."/>
            <person name="Hentschel U."/>
            <person name="Abe I."/>
            <person name="Matsunaga S."/>
            <person name="Kalinowski J."/>
            <person name="Takeyama H."/>
            <person name="Piel J."/>
        </authorList>
    </citation>
    <scope>NUCLEOTIDE SEQUENCE [LARGE SCALE GENOMIC DNA]</scope>
    <source>
        <strain evidence="2">TSY1</strain>
    </source>
</reference>
<dbReference type="Proteomes" id="UP000019141">
    <property type="component" value="Unassembled WGS sequence"/>
</dbReference>
<protein>
    <submittedName>
        <fullName evidence="1">Uncharacterized protein</fullName>
    </submittedName>
</protein>
<name>W4LP88_ENTF1</name>
<gene>
    <name evidence="1" type="ORF">ETSY1_15825</name>
</gene>
<accession>W4LP88</accession>
<evidence type="ECO:0000313" key="1">
    <source>
        <dbReference type="EMBL" id="ETW99226.1"/>
    </source>
</evidence>
<proteinExistence type="predicted"/>
<dbReference type="AlphaFoldDB" id="W4LP88"/>
<evidence type="ECO:0000313" key="2">
    <source>
        <dbReference type="Proteomes" id="UP000019141"/>
    </source>
</evidence>
<sequence length="127" mass="13882">MKRHPDDAQEGKLSPEFAARLARLKPEHKLRAIVMIDACAAPEKPARRPTRAERQATLQAMRDAAAPALGEIDSILKRHDGKRLSEQVSAVGSIAIEATPAGIHDLTTSEYVKSILEDQPMASLSHR</sequence>
<comment type="caution">
    <text evidence="1">The sequence shown here is derived from an EMBL/GenBank/DDBJ whole genome shotgun (WGS) entry which is preliminary data.</text>
</comment>
<organism evidence="1 2">
    <name type="scientific">Entotheonella factor</name>
    <dbReference type="NCBI Taxonomy" id="1429438"/>
    <lineage>
        <taxon>Bacteria</taxon>
        <taxon>Pseudomonadati</taxon>
        <taxon>Nitrospinota/Tectimicrobiota group</taxon>
        <taxon>Candidatus Tectimicrobiota</taxon>
        <taxon>Candidatus Entotheonellia</taxon>
        <taxon>Candidatus Entotheonellales</taxon>
        <taxon>Candidatus Entotheonellaceae</taxon>
        <taxon>Candidatus Entotheonella</taxon>
    </lineage>
</organism>
<dbReference type="EMBL" id="AZHW01000470">
    <property type="protein sequence ID" value="ETW99226.1"/>
    <property type="molecule type" value="Genomic_DNA"/>
</dbReference>
<dbReference type="HOGENOM" id="CLU_1966535_0_0_7"/>
<keyword evidence="2" id="KW-1185">Reference proteome</keyword>